<name>A0A1F6BE99_9BACT</name>
<keyword evidence="1" id="KW-0812">Transmembrane</keyword>
<dbReference type="EMBL" id="MFKE01000016">
    <property type="protein sequence ID" value="OGG35266.1"/>
    <property type="molecule type" value="Genomic_DNA"/>
</dbReference>
<organism evidence="2 3">
    <name type="scientific">Candidatus Gottesmanbacteria bacterium RIFOXYB1_FULL_47_11</name>
    <dbReference type="NCBI Taxonomy" id="1798401"/>
    <lineage>
        <taxon>Bacteria</taxon>
        <taxon>Candidatus Gottesmaniibacteriota</taxon>
    </lineage>
</organism>
<accession>A0A1F6BE99</accession>
<evidence type="ECO:0000256" key="1">
    <source>
        <dbReference type="SAM" id="Phobius"/>
    </source>
</evidence>
<dbReference type="Proteomes" id="UP000176186">
    <property type="component" value="Unassembled WGS sequence"/>
</dbReference>
<gene>
    <name evidence="2" type="ORF">A2363_02475</name>
</gene>
<keyword evidence="1" id="KW-1133">Transmembrane helix</keyword>
<protein>
    <recommendedName>
        <fullName evidence="4">Regulatory protein YycH domain-containing protein</fullName>
    </recommendedName>
</protein>
<evidence type="ECO:0008006" key="4">
    <source>
        <dbReference type="Google" id="ProtNLM"/>
    </source>
</evidence>
<proteinExistence type="predicted"/>
<dbReference type="STRING" id="1798401.A2363_02475"/>
<feature type="transmembrane region" description="Helical" evidence="1">
    <location>
        <begin position="21"/>
        <end position="42"/>
    </location>
</feature>
<reference evidence="2 3" key="1">
    <citation type="journal article" date="2016" name="Nat. Commun.">
        <title>Thousands of microbial genomes shed light on interconnected biogeochemical processes in an aquifer system.</title>
        <authorList>
            <person name="Anantharaman K."/>
            <person name="Brown C.T."/>
            <person name="Hug L.A."/>
            <person name="Sharon I."/>
            <person name="Castelle C.J."/>
            <person name="Probst A.J."/>
            <person name="Thomas B.C."/>
            <person name="Singh A."/>
            <person name="Wilkins M.J."/>
            <person name="Karaoz U."/>
            <person name="Brodie E.L."/>
            <person name="Williams K.H."/>
            <person name="Hubbard S.S."/>
            <person name="Banfield J.F."/>
        </authorList>
    </citation>
    <scope>NUCLEOTIDE SEQUENCE [LARGE SCALE GENOMIC DNA]</scope>
</reference>
<comment type="caution">
    <text evidence="2">The sequence shown here is derived from an EMBL/GenBank/DDBJ whole genome shotgun (WGS) entry which is preliminary data.</text>
</comment>
<evidence type="ECO:0000313" key="3">
    <source>
        <dbReference type="Proteomes" id="UP000176186"/>
    </source>
</evidence>
<dbReference type="AlphaFoldDB" id="A0A1F6BE99"/>
<keyword evidence="1" id="KW-0472">Membrane</keyword>
<sequence>MSLTDTAYYTRRAINWGILGVIAYILLRIFWSIFIAVFVIFFPPKAIPPNHAFGKLPTIKFPAAAPDPAKLVFQLQTIEGDVPKASESANVYFMPKKAPNLLALNNAQEFAGQLEFNPTPIQESKNIYRFNDQEFPLRRLRYDIVSSNFIVRYAFEQDPSVFLERSFPAPDTIKQEAINMLTTYDLYNDDLSSGSPEVTYWKLNGTTLVPVGSLSQADAVRIDFFRTPIGGMKIFTASPGEAPVSLIFSGASHRKKRLLQLAYTHWPIDIQTFASYGLKTSAQAWQELQSGMGYIARYPTGGDTAVIRNVYLGYYDSYEVQTYLQPVFVFEGDNGFMAYVPAIAAPWTE</sequence>
<evidence type="ECO:0000313" key="2">
    <source>
        <dbReference type="EMBL" id="OGG35266.1"/>
    </source>
</evidence>